<dbReference type="RefSeq" id="WP_180571279.1">
    <property type="nucleotide sequence ID" value="NZ_JACCKB010000072.1"/>
</dbReference>
<dbReference type="Pfam" id="PF13181">
    <property type="entry name" value="TPR_8"/>
    <property type="match status" value="2"/>
</dbReference>
<evidence type="ECO:0000313" key="3">
    <source>
        <dbReference type="Proteomes" id="UP000569732"/>
    </source>
</evidence>
<dbReference type="Gene3D" id="1.25.40.10">
    <property type="entry name" value="Tetratricopeptide repeat domain"/>
    <property type="match status" value="1"/>
</dbReference>
<keyword evidence="3" id="KW-1185">Reference proteome</keyword>
<proteinExistence type="predicted"/>
<dbReference type="SUPFAM" id="SSF48452">
    <property type="entry name" value="TPR-like"/>
    <property type="match status" value="1"/>
</dbReference>
<comment type="caution">
    <text evidence="2">The sequence shown here is derived from an EMBL/GenBank/DDBJ whole genome shotgun (WGS) entry which is preliminary data.</text>
</comment>
<organism evidence="2 3">
    <name type="scientific">Spartinivicinus marinus</name>
    <dbReference type="NCBI Taxonomy" id="2994442"/>
    <lineage>
        <taxon>Bacteria</taxon>
        <taxon>Pseudomonadati</taxon>
        <taxon>Pseudomonadota</taxon>
        <taxon>Gammaproteobacteria</taxon>
        <taxon>Oceanospirillales</taxon>
        <taxon>Zooshikellaceae</taxon>
        <taxon>Spartinivicinus</taxon>
    </lineage>
</organism>
<keyword evidence="1" id="KW-0802">TPR repeat</keyword>
<evidence type="ECO:0000313" key="2">
    <source>
        <dbReference type="EMBL" id="NYZ69282.1"/>
    </source>
</evidence>
<dbReference type="SMART" id="SM00028">
    <property type="entry name" value="TPR"/>
    <property type="match status" value="2"/>
</dbReference>
<accession>A0A853IBR0</accession>
<dbReference type="AlphaFoldDB" id="A0A853IBR0"/>
<dbReference type="PROSITE" id="PS50005">
    <property type="entry name" value="TPR"/>
    <property type="match status" value="1"/>
</dbReference>
<dbReference type="InterPro" id="IPR019734">
    <property type="entry name" value="TPR_rpt"/>
</dbReference>
<gene>
    <name evidence="2" type="ORF">H0A36_25005</name>
</gene>
<evidence type="ECO:0000256" key="1">
    <source>
        <dbReference type="PROSITE-ProRule" id="PRU00339"/>
    </source>
</evidence>
<feature type="repeat" description="TPR" evidence="1">
    <location>
        <begin position="104"/>
        <end position="137"/>
    </location>
</feature>
<dbReference type="InterPro" id="IPR011990">
    <property type="entry name" value="TPR-like_helical_dom_sf"/>
</dbReference>
<dbReference type="EMBL" id="JACCKB010000072">
    <property type="protein sequence ID" value="NYZ69282.1"/>
    <property type="molecule type" value="Genomic_DNA"/>
</dbReference>
<sequence>MASNNVLPFYHQKALNLFFNKADASTENIKLRYEKMRSVYYQDRIQEALDLANSLLQLNLKSMGKGYLESSILHYKGGCHTQLGEFKSALACYKQITEINRVNNSAWAAITLIYLKLGQKDKAEQAANKALEIFPDEKQFDFMRIELNL</sequence>
<protein>
    <submittedName>
        <fullName evidence="2">Tetratricopeptide repeat protein</fullName>
    </submittedName>
</protein>
<name>A0A853IBR0_9GAMM</name>
<reference evidence="2 3" key="1">
    <citation type="submission" date="2020-07" db="EMBL/GenBank/DDBJ databases">
        <title>Endozoicomonas sp. nov., isolated from sediment.</title>
        <authorList>
            <person name="Gu T."/>
        </authorList>
    </citation>
    <scope>NUCLEOTIDE SEQUENCE [LARGE SCALE GENOMIC DNA]</scope>
    <source>
        <strain evidence="2 3">SM1973</strain>
    </source>
</reference>
<dbReference type="Proteomes" id="UP000569732">
    <property type="component" value="Unassembled WGS sequence"/>
</dbReference>